<dbReference type="SUPFAM" id="SSF48113">
    <property type="entry name" value="Heme-dependent peroxidases"/>
    <property type="match status" value="1"/>
</dbReference>
<dbReference type="AlphaFoldDB" id="A0A2C9D761"/>
<evidence type="ECO:0000256" key="1">
    <source>
        <dbReference type="SAM" id="MobiDB-lite"/>
    </source>
</evidence>
<feature type="region of interest" description="Disordered" evidence="1">
    <location>
        <begin position="1"/>
        <end position="50"/>
    </location>
</feature>
<dbReference type="Gene3D" id="1.10.640.10">
    <property type="entry name" value="Haem peroxidase domain superfamily, animal type"/>
    <property type="match status" value="1"/>
</dbReference>
<keyword evidence="2" id="KW-0575">Peroxidase</keyword>
<dbReference type="InterPro" id="IPR037120">
    <property type="entry name" value="Haem_peroxidase_sf_animal"/>
</dbReference>
<dbReference type="Proteomes" id="UP000223606">
    <property type="component" value="Chromosome 1"/>
</dbReference>
<evidence type="ECO:0000313" key="3">
    <source>
        <dbReference type="Proteomes" id="UP000223606"/>
    </source>
</evidence>
<gene>
    <name evidence="2" type="ORF">HDIA_2447</name>
</gene>
<evidence type="ECO:0000313" key="2">
    <source>
        <dbReference type="EMBL" id="SON55988.1"/>
    </source>
</evidence>
<name>A0A2C9D761_9HYPH</name>
<keyword evidence="2" id="KW-0560">Oxidoreductase</keyword>
<dbReference type="GO" id="GO:0006979">
    <property type="term" value="P:response to oxidative stress"/>
    <property type="evidence" value="ECO:0007669"/>
    <property type="project" value="InterPro"/>
</dbReference>
<proteinExistence type="predicted"/>
<dbReference type="KEGG" id="hdi:HDIA_2447"/>
<dbReference type="Pfam" id="PF03098">
    <property type="entry name" value="An_peroxidase"/>
    <property type="match status" value="1"/>
</dbReference>
<keyword evidence="3" id="KW-1185">Reference proteome</keyword>
<organism evidence="2 3">
    <name type="scientific">Hartmannibacter diazotrophicus</name>
    <dbReference type="NCBI Taxonomy" id="1482074"/>
    <lineage>
        <taxon>Bacteria</taxon>
        <taxon>Pseudomonadati</taxon>
        <taxon>Pseudomonadota</taxon>
        <taxon>Alphaproteobacteria</taxon>
        <taxon>Hyphomicrobiales</taxon>
        <taxon>Pleomorphomonadaceae</taxon>
        <taxon>Hartmannibacter</taxon>
    </lineage>
</organism>
<protein>
    <submittedName>
        <fullName evidence="2">Heme peroxidase family protein</fullName>
    </submittedName>
</protein>
<dbReference type="InterPro" id="IPR010255">
    <property type="entry name" value="Haem_peroxidase_sf"/>
</dbReference>
<dbReference type="RefSeq" id="WP_099556422.1">
    <property type="nucleotide sequence ID" value="NZ_LT960614.1"/>
</dbReference>
<dbReference type="InterPro" id="IPR019791">
    <property type="entry name" value="Haem_peroxidase_animal"/>
</dbReference>
<dbReference type="GO" id="GO:0020037">
    <property type="term" value="F:heme binding"/>
    <property type="evidence" value="ECO:0007669"/>
    <property type="project" value="InterPro"/>
</dbReference>
<dbReference type="EMBL" id="LT960614">
    <property type="protein sequence ID" value="SON55988.1"/>
    <property type="molecule type" value="Genomic_DNA"/>
</dbReference>
<dbReference type="OrthoDB" id="105077at2"/>
<feature type="compositionally biased region" description="Basic and acidic residues" evidence="1">
    <location>
        <begin position="1"/>
        <end position="19"/>
    </location>
</feature>
<dbReference type="GO" id="GO:0004601">
    <property type="term" value="F:peroxidase activity"/>
    <property type="evidence" value="ECO:0007669"/>
    <property type="project" value="UniProtKB-KW"/>
</dbReference>
<reference evidence="3" key="1">
    <citation type="submission" date="2017-09" db="EMBL/GenBank/DDBJ databases">
        <title>Genome sequence of Nannocystis excedens DSM 71.</title>
        <authorList>
            <person name="Blom J."/>
        </authorList>
    </citation>
    <scope>NUCLEOTIDE SEQUENCE [LARGE SCALE GENOMIC DNA]</scope>
    <source>
        <strain evidence="3">type strain: E19</strain>
    </source>
</reference>
<sequence>MLKSHDIPQHNNMLDRRTGDASLPRDPARSRHFRTMFGPSRPEERYSGTGDVAGSLRLLQELADVMARAPEEEGFFLPAGYTYFAQLVSHDVSKISGGEFDYDADGNEIERVPETQDRHLRLMLETLYGAGPDEDRIGLYGEGNDDLARWRLRQGRFRKSKAAGDLPRSCPFHPDATTPLFAADTRNDVNLVTAQITALFIALHNKAFDRLEGVNAPDARFEAARLVTRFVYRSMVADDLMQRLLHPVVFAHYRNDGQLLDHPHGHDRHRFPAEFSHAVYRFGHSLIRHDYRVNDLIPMQSIREMLAETASQRPYAFPQDIHWKIDWRHYFGPHAQKALPLTPSIAGNLVEDPAVAIPKDYGDWTSDLVLRDLARGLDIGVLKVEALAGRIAALKPAEADGWLAFDSGRRKSFAKAWLTASGMTDDDAERVAIDPPLFFFTLHEAGAPVDAGGGEGRHLGFLASVVVAEKIFASLKEHRIDIEGSPMLPSSLDAVFGPGALPGSMEQLIEFLK</sequence>
<accession>A0A2C9D761</accession>